<dbReference type="Pfam" id="PF01494">
    <property type="entry name" value="FAD_binding_3"/>
    <property type="match status" value="1"/>
</dbReference>
<dbReference type="FunFam" id="3.50.50.60:FF:000115">
    <property type="entry name" value="Salicylate hydroxylase, putative"/>
    <property type="match status" value="1"/>
</dbReference>
<dbReference type="Proteomes" id="UP000016931">
    <property type="component" value="Unassembled WGS sequence"/>
</dbReference>
<keyword evidence="4" id="KW-0560">Oxidoreductase</keyword>
<accession>N1QFB5</accession>
<dbReference type="STRING" id="692275.N1QFB5"/>
<feature type="domain" description="FAD-binding" evidence="6">
    <location>
        <begin position="24"/>
        <end position="380"/>
    </location>
</feature>
<dbReference type="PANTHER" id="PTHR13789:SF242">
    <property type="entry name" value="FAD-BINDING DOMAIN-CONTAINING PROTEIN"/>
    <property type="match status" value="1"/>
</dbReference>
<keyword evidence="2" id="KW-0285">Flavoprotein</keyword>
<protein>
    <submittedName>
        <fullName evidence="7">FAD binding domain-containing protein</fullName>
    </submittedName>
</protein>
<dbReference type="SUPFAM" id="SSF54373">
    <property type="entry name" value="FAD-linked reductases, C-terminal domain"/>
    <property type="match status" value="1"/>
</dbReference>
<keyword evidence="5" id="KW-0503">Monooxygenase</keyword>
<dbReference type="RefSeq" id="XP_016760099.1">
    <property type="nucleotide sequence ID" value="XM_016905770.1"/>
</dbReference>
<name>N1QFB5_SPHMS</name>
<dbReference type="SUPFAM" id="SSF51905">
    <property type="entry name" value="FAD/NAD(P)-binding domain"/>
    <property type="match status" value="1"/>
</dbReference>
<proteinExistence type="inferred from homology"/>
<dbReference type="InterPro" id="IPR002938">
    <property type="entry name" value="FAD-bd"/>
</dbReference>
<dbReference type="AlphaFoldDB" id="N1QFB5"/>
<dbReference type="PRINTS" id="PR00420">
    <property type="entry name" value="RNGMNOXGNASE"/>
</dbReference>
<evidence type="ECO:0000256" key="1">
    <source>
        <dbReference type="ARBA" id="ARBA00007992"/>
    </source>
</evidence>
<dbReference type="PANTHER" id="PTHR13789">
    <property type="entry name" value="MONOOXYGENASE"/>
    <property type="match status" value="1"/>
</dbReference>
<keyword evidence="3" id="KW-0274">FAD</keyword>
<dbReference type="InterPro" id="IPR050493">
    <property type="entry name" value="FAD-dep_Monooxygenase_BioMet"/>
</dbReference>
<dbReference type="HOGENOM" id="CLU_009665_19_3_1"/>
<dbReference type="GO" id="GO:0071949">
    <property type="term" value="F:FAD binding"/>
    <property type="evidence" value="ECO:0007669"/>
    <property type="project" value="InterPro"/>
</dbReference>
<dbReference type="GeneID" id="27902907"/>
<dbReference type="InterPro" id="IPR036188">
    <property type="entry name" value="FAD/NAD-bd_sf"/>
</dbReference>
<dbReference type="eggNOG" id="KOG2614">
    <property type="taxonomic scope" value="Eukaryota"/>
</dbReference>
<dbReference type="Gene3D" id="3.50.50.60">
    <property type="entry name" value="FAD/NAD(P)-binding domain"/>
    <property type="match status" value="1"/>
</dbReference>
<organism evidence="7 8">
    <name type="scientific">Sphaerulina musiva (strain SO2202)</name>
    <name type="common">Poplar stem canker fungus</name>
    <name type="synonym">Septoria musiva</name>
    <dbReference type="NCBI Taxonomy" id="692275"/>
    <lineage>
        <taxon>Eukaryota</taxon>
        <taxon>Fungi</taxon>
        <taxon>Dikarya</taxon>
        <taxon>Ascomycota</taxon>
        <taxon>Pezizomycotina</taxon>
        <taxon>Dothideomycetes</taxon>
        <taxon>Dothideomycetidae</taxon>
        <taxon>Mycosphaerellales</taxon>
        <taxon>Mycosphaerellaceae</taxon>
        <taxon>Sphaerulina</taxon>
    </lineage>
</organism>
<comment type="similarity">
    <text evidence="1">Belongs to the paxM FAD-dependent monooxygenase family.</text>
</comment>
<gene>
    <name evidence="7" type="ORF">SEPMUDRAFT_149790</name>
</gene>
<evidence type="ECO:0000313" key="8">
    <source>
        <dbReference type="Proteomes" id="UP000016931"/>
    </source>
</evidence>
<keyword evidence="8" id="KW-1185">Reference proteome</keyword>
<dbReference type="OMA" id="DWTHPSG"/>
<evidence type="ECO:0000259" key="6">
    <source>
        <dbReference type="Pfam" id="PF01494"/>
    </source>
</evidence>
<dbReference type="EMBL" id="KB456265">
    <property type="protein sequence ID" value="EMF11978.1"/>
    <property type="molecule type" value="Genomic_DNA"/>
</dbReference>
<dbReference type="OrthoDB" id="1470350at2759"/>
<evidence type="ECO:0000256" key="3">
    <source>
        <dbReference type="ARBA" id="ARBA00022827"/>
    </source>
</evidence>
<reference evidence="7 8" key="1">
    <citation type="journal article" date="2012" name="PLoS Pathog.">
        <title>Diverse lifestyles and strategies of plant pathogenesis encoded in the genomes of eighteen Dothideomycetes fungi.</title>
        <authorList>
            <person name="Ohm R.A."/>
            <person name="Feau N."/>
            <person name="Henrissat B."/>
            <person name="Schoch C.L."/>
            <person name="Horwitz B.A."/>
            <person name="Barry K.W."/>
            <person name="Condon B.J."/>
            <person name="Copeland A.C."/>
            <person name="Dhillon B."/>
            <person name="Glaser F."/>
            <person name="Hesse C.N."/>
            <person name="Kosti I."/>
            <person name="LaButti K."/>
            <person name="Lindquist E.A."/>
            <person name="Lucas S."/>
            <person name="Salamov A.A."/>
            <person name="Bradshaw R.E."/>
            <person name="Ciuffetti L."/>
            <person name="Hamelin R.C."/>
            <person name="Kema G.H.J."/>
            <person name="Lawrence C."/>
            <person name="Scott J.A."/>
            <person name="Spatafora J.W."/>
            <person name="Turgeon B.G."/>
            <person name="de Wit P.J.G.M."/>
            <person name="Zhong S."/>
            <person name="Goodwin S.B."/>
            <person name="Grigoriev I.V."/>
        </authorList>
    </citation>
    <scope>NUCLEOTIDE SEQUENCE [LARGE SCALE GENOMIC DNA]</scope>
    <source>
        <strain evidence="7 8">SO2202</strain>
    </source>
</reference>
<evidence type="ECO:0000256" key="2">
    <source>
        <dbReference type="ARBA" id="ARBA00022630"/>
    </source>
</evidence>
<evidence type="ECO:0000313" key="7">
    <source>
        <dbReference type="EMBL" id="EMF11978.1"/>
    </source>
</evidence>
<evidence type="ECO:0000256" key="4">
    <source>
        <dbReference type="ARBA" id="ARBA00023002"/>
    </source>
</evidence>
<sequence length="474" mass="51932">MASLEMFPDIEVLSQRHLPENNRTNIVVVGAGLGGLGAAIALLLAGHNVHVLESASQIGEVGAGIQALPNSSRVLIQWGLGPTLAKLATVPVQVEMLGWKGNAITQYDFGAATKEYGAPFWDFHRADLHGAMLDRARELGCTFQTKARVVDVDTSQMTSATVLLSSGEKIVADLVIGADGIHSKCREIMLGGPSPPVATGDLAYRVLLGTEGMQNDPDLAPFLKTHHVRYWMGPGAHAVSYVLRNGQQINVVLLVPDDMPAGASTVDGNVEEMQALFQQWDPRIPKLLQYCQSVQKWRLCFRPGLERPWSNEAGTFALLGDSVHATLPYLASGAGMALEDGAVLGHCFSRVSDKRTHAKKQALAVYEQCRRTRTERIVERGNVQQYLYHVDDGAEQEARDARFRAFAQIEKLVEEDGMSTAEIQLPDGLEIGSDPLAWRRFGVGSWLINYDCLADVQRNWLHLQSTEPQFRSSL</sequence>
<dbReference type="GO" id="GO:0004497">
    <property type="term" value="F:monooxygenase activity"/>
    <property type="evidence" value="ECO:0007669"/>
    <property type="project" value="UniProtKB-KW"/>
</dbReference>
<evidence type="ECO:0000256" key="5">
    <source>
        <dbReference type="ARBA" id="ARBA00023033"/>
    </source>
</evidence>